<dbReference type="EMBL" id="CP117880">
    <property type="protein sequence ID" value="WDF68002.1"/>
    <property type="molecule type" value="Genomic_DNA"/>
</dbReference>
<name>A0ABY7WED8_9SPHI</name>
<dbReference type="CDD" id="cd16325">
    <property type="entry name" value="LolA"/>
    <property type="match status" value="1"/>
</dbReference>
<keyword evidence="4" id="KW-1185">Reference proteome</keyword>
<evidence type="ECO:0000313" key="4">
    <source>
        <dbReference type="Proteomes" id="UP001221558"/>
    </source>
</evidence>
<dbReference type="Gene3D" id="2.50.20.10">
    <property type="entry name" value="Lipoprotein localisation LolA/LolB/LppX"/>
    <property type="match status" value="1"/>
</dbReference>
<dbReference type="SUPFAM" id="SSF89392">
    <property type="entry name" value="Prokaryotic lipoproteins and lipoprotein localization factors"/>
    <property type="match status" value="1"/>
</dbReference>
<dbReference type="Proteomes" id="UP001221558">
    <property type="component" value="Chromosome"/>
</dbReference>
<dbReference type="PANTHER" id="PTHR35869">
    <property type="entry name" value="OUTER-MEMBRANE LIPOPROTEIN CARRIER PROTEIN"/>
    <property type="match status" value="1"/>
</dbReference>
<evidence type="ECO:0000256" key="2">
    <source>
        <dbReference type="SAM" id="SignalP"/>
    </source>
</evidence>
<feature type="chain" id="PRO_5045740690" evidence="2">
    <location>
        <begin position="21"/>
        <end position="214"/>
    </location>
</feature>
<accession>A0ABY7WED8</accession>
<dbReference type="PANTHER" id="PTHR35869:SF1">
    <property type="entry name" value="OUTER-MEMBRANE LIPOPROTEIN CARRIER PROTEIN"/>
    <property type="match status" value="1"/>
</dbReference>
<keyword evidence="3" id="KW-0449">Lipoprotein</keyword>
<dbReference type="InterPro" id="IPR004564">
    <property type="entry name" value="OM_lipoprot_carrier_LolA-like"/>
</dbReference>
<dbReference type="InterPro" id="IPR029046">
    <property type="entry name" value="LolA/LolB/LppX"/>
</dbReference>
<protein>
    <submittedName>
        <fullName evidence="3">Outer membrane lipoprotein carrier protein LolA</fullName>
    </submittedName>
</protein>
<dbReference type="Pfam" id="PF03548">
    <property type="entry name" value="LolA"/>
    <property type="match status" value="1"/>
</dbReference>
<evidence type="ECO:0000256" key="1">
    <source>
        <dbReference type="ARBA" id="ARBA00022729"/>
    </source>
</evidence>
<proteinExistence type="predicted"/>
<organism evidence="3 4">
    <name type="scientific">Sphingobacterium oryzagri</name>
    <dbReference type="NCBI Taxonomy" id="3025669"/>
    <lineage>
        <taxon>Bacteria</taxon>
        <taxon>Pseudomonadati</taxon>
        <taxon>Bacteroidota</taxon>
        <taxon>Sphingobacteriia</taxon>
        <taxon>Sphingobacteriales</taxon>
        <taxon>Sphingobacteriaceae</taxon>
        <taxon>Sphingobacterium</taxon>
    </lineage>
</organism>
<dbReference type="RefSeq" id="WP_274266742.1">
    <property type="nucleotide sequence ID" value="NZ_CP117880.1"/>
</dbReference>
<reference evidence="3 4" key="1">
    <citation type="submission" date="2023-02" db="EMBL/GenBank/DDBJ databases">
        <title>Genome sequence of Sphingobacterium sp. KACC 22765.</title>
        <authorList>
            <person name="Kim S."/>
            <person name="Heo J."/>
            <person name="Kwon S.-W."/>
        </authorList>
    </citation>
    <scope>NUCLEOTIDE SEQUENCE [LARGE SCALE GENOMIC DNA]</scope>
    <source>
        <strain evidence="3 4">KACC 22765</strain>
    </source>
</reference>
<sequence>MKKNVVMLVLFLWSTVSAFAQTDPAAKKLLDQVSKKYDAYNTIQANFNFAATQAEEETYADKGTLYLNKPKNQYRILLNTQELVSDGKATYSILKEDKEVQITTAEDHASSIGPNNLFTFYKKGFKYVTADDERAGAALLNVVELTPLDSKNNYFKIKLRINKNKHIHDVLIFDKSGARYTYTIQTLYVNNPIAASNFVFNKANYPTYEIVDLR</sequence>
<evidence type="ECO:0000313" key="3">
    <source>
        <dbReference type="EMBL" id="WDF68002.1"/>
    </source>
</evidence>
<gene>
    <name evidence="3" type="ORF">PQ465_17075</name>
</gene>
<feature type="signal peptide" evidence="2">
    <location>
        <begin position="1"/>
        <end position="20"/>
    </location>
</feature>
<keyword evidence="1 2" id="KW-0732">Signal</keyword>